<feature type="transmembrane region" description="Helical" evidence="5">
    <location>
        <begin position="98"/>
        <end position="118"/>
    </location>
</feature>
<feature type="transmembrane region" description="Helical" evidence="5">
    <location>
        <begin position="194"/>
        <end position="213"/>
    </location>
</feature>
<dbReference type="AlphaFoldDB" id="A0A5M6CMK1"/>
<evidence type="ECO:0000256" key="3">
    <source>
        <dbReference type="ARBA" id="ARBA00022989"/>
    </source>
</evidence>
<sequence>MKYKDLRYWFKTKKLHEKIFLFFIVLRPIVEPFFYLKSSSPLLSPLYWLGFLTFIVSIIGIFKSAKIKSKFDTPFQFWSFLVIANVFLLYFTSDILDFIFFGLKLSYPVLVFFLLRTIIKSRIDLYGILTLFLYASILSMFWFVFDIAHYGSNLRDGSSFADIVNYGFYANFGLIILLYFNFKKKSKEINFMNVNSKMLIVGFIFAILCILSIRHMASIAVVICVSFIFVFYLSKKKAGVAVGFIVIAVAFLALFGSTIYSEVIQPRINNEIEVAQGDREESQALHGRMSRWEDRANDFAEAGLVPQLVGYPFTISYSNHMIGVTPHNDFLRILFFTGIIGIIIYVYFIGRIFLRIRALPLSEKYLATAAMVTYVLYSISTVPTFYPGFNNFSFTIIAFISLPKKILKSA</sequence>
<name>A0A5M6CMK1_9BACT</name>
<dbReference type="RefSeq" id="WP_150030820.1">
    <property type="nucleotide sequence ID" value="NZ_VWSH01000001.1"/>
</dbReference>
<feature type="transmembrane region" description="Helical" evidence="5">
    <location>
        <begin position="125"/>
        <end position="143"/>
    </location>
</feature>
<evidence type="ECO:0000256" key="5">
    <source>
        <dbReference type="SAM" id="Phobius"/>
    </source>
</evidence>
<feature type="transmembrane region" description="Helical" evidence="5">
    <location>
        <begin position="74"/>
        <end position="92"/>
    </location>
</feature>
<feature type="transmembrane region" description="Helical" evidence="5">
    <location>
        <begin position="42"/>
        <end position="62"/>
    </location>
</feature>
<comment type="caution">
    <text evidence="7">The sequence shown here is derived from an EMBL/GenBank/DDBJ whole genome shotgun (WGS) entry which is preliminary data.</text>
</comment>
<evidence type="ECO:0000313" key="7">
    <source>
        <dbReference type="EMBL" id="KAA5536247.1"/>
    </source>
</evidence>
<evidence type="ECO:0000313" key="8">
    <source>
        <dbReference type="Proteomes" id="UP000323632"/>
    </source>
</evidence>
<proteinExistence type="predicted"/>
<feature type="domain" description="O-antigen ligase-related" evidence="6">
    <location>
        <begin position="202"/>
        <end position="346"/>
    </location>
</feature>
<evidence type="ECO:0000256" key="2">
    <source>
        <dbReference type="ARBA" id="ARBA00022692"/>
    </source>
</evidence>
<dbReference type="Proteomes" id="UP000323632">
    <property type="component" value="Unassembled WGS sequence"/>
</dbReference>
<feature type="transmembrane region" description="Helical" evidence="5">
    <location>
        <begin position="333"/>
        <end position="354"/>
    </location>
</feature>
<feature type="transmembrane region" description="Helical" evidence="5">
    <location>
        <begin position="163"/>
        <end position="182"/>
    </location>
</feature>
<keyword evidence="4 5" id="KW-0472">Membrane</keyword>
<keyword evidence="2 5" id="KW-0812">Transmembrane</keyword>
<dbReference type="EMBL" id="VWSH01000001">
    <property type="protein sequence ID" value="KAA5536247.1"/>
    <property type="molecule type" value="Genomic_DNA"/>
</dbReference>
<dbReference type="Pfam" id="PF04932">
    <property type="entry name" value="Wzy_C"/>
    <property type="match status" value="1"/>
</dbReference>
<dbReference type="GO" id="GO:0016020">
    <property type="term" value="C:membrane"/>
    <property type="evidence" value="ECO:0007669"/>
    <property type="project" value="UniProtKB-SubCell"/>
</dbReference>
<reference evidence="7 8" key="1">
    <citation type="submission" date="2019-09" db="EMBL/GenBank/DDBJ databases">
        <title>Genome sequence and assembly of Taibaiella sp.</title>
        <authorList>
            <person name="Chhetri G."/>
        </authorList>
    </citation>
    <scope>NUCLEOTIDE SEQUENCE [LARGE SCALE GENOMIC DNA]</scope>
    <source>
        <strain evidence="7 8">KVB11</strain>
    </source>
</reference>
<dbReference type="InterPro" id="IPR051533">
    <property type="entry name" value="WaaL-like"/>
</dbReference>
<keyword evidence="8" id="KW-1185">Reference proteome</keyword>
<dbReference type="PANTHER" id="PTHR37422:SF13">
    <property type="entry name" value="LIPOPOLYSACCHARIDE BIOSYNTHESIS PROTEIN PA4999-RELATED"/>
    <property type="match status" value="1"/>
</dbReference>
<comment type="subcellular location">
    <subcellularLocation>
        <location evidence="1">Membrane</location>
        <topology evidence="1">Multi-pass membrane protein</topology>
    </subcellularLocation>
</comment>
<dbReference type="PANTHER" id="PTHR37422">
    <property type="entry name" value="TEICHURONIC ACID BIOSYNTHESIS PROTEIN TUAE"/>
    <property type="match status" value="1"/>
</dbReference>
<keyword evidence="3 5" id="KW-1133">Transmembrane helix</keyword>
<evidence type="ECO:0000256" key="4">
    <source>
        <dbReference type="ARBA" id="ARBA00023136"/>
    </source>
</evidence>
<feature type="transmembrane region" description="Helical" evidence="5">
    <location>
        <begin position="219"/>
        <end position="234"/>
    </location>
</feature>
<protein>
    <recommendedName>
        <fullName evidence="6">O-antigen ligase-related domain-containing protein</fullName>
    </recommendedName>
</protein>
<evidence type="ECO:0000256" key="1">
    <source>
        <dbReference type="ARBA" id="ARBA00004141"/>
    </source>
</evidence>
<accession>A0A5M6CMK1</accession>
<gene>
    <name evidence="7" type="ORF">F0919_00855</name>
</gene>
<feature type="transmembrane region" description="Helical" evidence="5">
    <location>
        <begin position="241"/>
        <end position="260"/>
    </location>
</feature>
<feature type="transmembrane region" description="Helical" evidence="5">
    <location>
        <begin position="20"/>
        <end position="36"/>
    </location>
</feature>
<organism evidence="7 8">
    <name type="scientific">Taibaiella lutea</name>
    <dbReference type="NCBI Taxonomy" id="2608001"/>
    <lineage>
        <taxon>Bacteria</taxon>
        <taxon>Pseudomonadati</taxon>
        <taxon>Bacteroidota</taxon>
        <taxon>Chitinophagia</taxon>
        <taxon>Chitinophagales</taxon>
        <taxon>Chitinophagaceae</taxon>
        <taxon>Taibaiella</taxon>
    </lineage>
</organism>
<dbReference type="InterPro" id="IPR007016">
    <property type="entry name" value="O-antigen_ligase-rel_domated"/>
</dbReference>
<feature type="transmembrane region" description="Helical" evidence="5">
    <location>
        <begin position="366"/>
        <end position="386"/>
    </location>
</feature>
<evidence type="ECO:0000259" key="6">
    <source>
        <dbReference type="Pfam" id="PF04932"/>
    </source>
</evidence>